<sequence length="287" mass="32950">MIPSLSVSRPFLHDYPELYKELQTEKETRQKQETEWKFLVPGQPAEAWARKYASVDALRETFGGNRNSVWGDLDASSARLLYKSLLPKALLELHRYYSHQQGSSAATDLAPLAYQARVAAKLYARERSYWPYRLAASLYDGFRQYRKYGKFQTQGMSYEQVWEKYAAALDVEASQDCEEDVIAAKIGQKILERACATNPVVDHLCINKSPKSRGNLSSEDLQRITEQLENDMQNLLFNPIHHDEHVMNFVQHSPNEARSALARYRHLRQLSKMKSGLGKLSSPFTTQ</sequence>
<evidence type="ECO:0000313" key="2">
    <source>
        <dbReference type="Proteomes" id="UP000198406"/>
    </source>
</evidence>
<keyword evidence="2" id="KW-1185">Reference proteome</keyword>
<dbReference type="AlphaFoldDB" id="A0A1Z5JYY3"/>
<dbReference type="InParanoid" id="A0A1Z5JYY3"/>
<proteinExistence type="predicted"/>
<accession>A0A1Z5JYY3</accession>
<evidence type="ECO:0000313" key="1">
    <source>
        <dbReference type="EMBL" id="GAX19076.1"/>
    </source>
</evidence>
<dbReference type="EMBL" id="BDSP01000134">
    <property type="protein sequence ID" value="GAX19076.1"/>
    <property type="molecule type" value="Genomic_DNA"/>
</dbReference>
<protein>
    <submittedName>
        <fullName evidence="1">Uncharacterized protein</fullName>
    </submittedName>
</protein>
<gene>
    <name evidence="1" type="ORF">FisN_3Lh010</name>
</gene>
<dbReference type="OrthoDB" id="205763at2759"/>
<name>A0A1Z5JYY3_FISSO</name>
<dbReference type="Proteomes" id="UP000198406">
    <property type="component" value="Unassembled WGS sequence"/>
</dbReference>
<organism evidence="1 2">
    <name type="scientific">Fistulifera solaris</name>
    <name type="common">Oleaginous diatom</name>
    <dbReference type="NCBI Taxonomy" id="1519565"/>
    <lineage>
        <taxon>Eukaryota</taxon>
        <taxon>Sar</taxon>
        <taxon>Stramenopiles</taxon>
        <taxon>Ochrophyta</taxon>
        <taxon>Bacillariophyta</taxon>
        <taxon>Bacillariophyceae</taxon>
        <taxon>Bacillariophycidae</taxon>
        <taxon>Naviculales</taxon>
        <taxon>Naviculaceae</taxon>
        <taxon>Fistulifera</taxon>
    </lineage>
</organism>
<comment type="caution">
    <text evidence="1">The sequence shown here is derived from an EMBL/GenBank/DDBJ whole genome shotgun (WGS) entry which is preliminary data.</text>
</comment>
<reference evidence="1 2" key="1">
    <citation type="journal article" date="2015" name="Plant Cell">
        <title>Oil accumulation by the oleaginous diatom Fistulifera solaris as revealed by the genome and transcriptome.</title>
        <authorList>
            <person name="Tanaka T."/>
            <person name="Maeda Y."/>
            <person name="Veluchamy A."/>
            <person name="Tanaka M."/>
            <person name="Abida H."/>
            <person name="Marechal E."/>
            <person name="Bowler C."/>
            <person name="Muto M."/>
            <person name="Sunaga Y."/>
            <person name="Tanaka M."/>
            <person name="Yoshino T."/>
            <person name="Taniguchi T."/>
            <person name="Fukuda Y."/>
            <person name="Nemoto M."/>
            <person name="Matsumoto M."/>
            <person name="Wong P.S."/>
            <person name="Aburatani S."/>
            <person name="Fujibuchi W."/>
        </authorList>
    </citation>
    <scope>NUCLEOTIDE SEQUENCE [LARGE SCALE GENOMIC DNA]</scope>
    <source>
        <strain evidence="1 2">JPCC DA0580</strain>
    </source>
</reference>